<gene>
    <name evidence="1" type="ORF">BJ963_000320</name>
</gene>
<dbReference type="PANTHER" id="PTHR39441">
    <property type="entry name" value="DUF2252 DOMAIN-CONTAINING PROTEIN"/>
    <property type="match status" value="1"/>
</dbReference>
<reference evidence="1 2" key="1">
    <citation type="submission" date="2020-07" db="EMBL/GenBank/DDBJ databases">
        <title>Sequencing the genomes of 1000 actinobacteria strains.</title>
        <authorList>
            <person name="Klenk H.-P."/>
        </authorList>
    </citation>
    <scope>NUCLEOTIDE SEQUENCE [LARGE SCALE GENOMIC DNA]</scope>
    <source>
        <strain evidence="1 2">DSM 23871</strain>
    </source>
</reference>
<dbReference type="InterPro" id="IPR011009">
    <property type="entry name" value="Kinase-like_dom_sf"/>
</dbReference>
<dbReference type="RefSeq" id="WP_179454129.1">
    <property type="nucleotide sequence ID" value="NZ_BAAAPX010000001.1"/>
</dbReference>
<evidence type="ECO:0000313" key="2">
    <source>
        <dbReference type="Proteomes" id="UP000589620"/>
    </source>
</evidence>
<sequence length="464" mass="50784">MTLDVAEAGERAATPLAPEELAAAGRAARAALPRSAHAEYAPPPGRDPMGILRSQHRDRLQNLVDLRVERMSADAFAFYRGTAAIQAADLAGAPTTGAEVVVCGDAHISNFGVYRSPENAMVFDINDFDESTVGPWEWDVKRLLTSVVLAGRALGMSPTFVRDATWAAGEAYRRWLEEALTEPLTARFFTPMAVTSGRGRLSPDMERLIRQVTKESKKRTAEHAARRTLQADENGVLRFIERPPILRRAEPEVQALAQDAYDRYRRTLPPNTALLASQLRLDDVARRVVGVGSVGTRCFVIALRGPVGEPVILQLKEARASVVERFGGVAPLPGYLDLSLLPDDQGYRVVACQRILQAVSDPFLGFLRVEGFAFYLRLFRNRNASFDIPSMNAAQFSDYVRVCAVALARAHARSPKAAFISGYLGSGPAFSRAATAWAERYADQAEADYREFVEVARAGGFAVT</sequence>
<dbReference type="AlphaFoldDB" id="A0A852SVM3"/>
<organism evidence="1 2">
    <name type="scientific">Leifsonia soli</name>
    <dbReference type="NCBI Taxonomy" id="582665"/>
    <lineage>
        <taxon>Bacteria</taxon>
        <taxon>Bacillati</taxon>
        <taxon>Actinomycetota</taxon>
        <taxon>Actinomycetes</taxon>
        <taxon>Micrococcales</taxon>
        <taxon>Microbacteriaceae</taxon>
        <taxon>Leifsonia</taxon>
    </lineage>
</organism>
<evidence type="ECO:0000313" key="1">
    <source>
        <dbReference type="EMBL" id="NYD72801.1"/>
    </source>
</evidence>
<protein>
    <submittedName>
        <fullName evidence="1">Uncharacterized protein (DUF2252 family)</fullName>
    </submittedName>
</protein>
<proteinExistence type="predicted"/>
<dbReference type="InterPro" id="IPR018721">
    <property type="entry name" value="DUF2252"/>
</dbReference>
<keyword evidence="2" id="KW-1185">Reference proteome</keyword>
<name>A0A852SVM3_9MICO</name>
<accession>A0A852SVM3</accession>
<dbReference type="EMBL" id="JACCBJ010000001">
    <property type="protein sequence ID" value="NYD72801.1"/>
    <property type="molecule type" value="Genomic_DNA"/>
</dbReference>
<dbReference type="Proteomes" id="UP000589620">
    <property type="component" value="Unassembled WGS sequence"/>
</dbReference>
<dbReference type="PANTHER" id="PTHR39441:SF1">
    <property type="entry name" value="DUF2252 DOMAIN-CONTAINING PROTEIN"/>
    <property type="match status" value="1"/>
</dbReference>
<comment type="caution">
    <text evidence="1">The sequence shown here is derived from an EMBL/GenBank/DDBJ whole genome shotgun (WGS) entry which is preliminary data.</text>
</comment>
<dbReference type="Pfam" id="PF10009">
    <property type="entry name" value="DUF2252"/>
    <property type="match status" value="1"/>
</dbReference>
<dbReference type="SUPFAM" id="SSF56112">
    <property type="entry name" value="Protein kinase-like (PK-like)"/>
    <property type="match status" value="1"/>
</dbReference>